<dbReference type="Proteomes" id="UP000294498">
    <property type="component" value="Unassembled WGS sequence"/>
</dbReference>
<dbReference type="Gene3D" id="6.10.250.690">
    <property type="match status" value="1"/>
</dbReference>
<evidence type="ECO:0000256" key="1">
    <source>
        <dbReference type="ARBA" id="ARBA00022553"/>
    </source>
</evidence>
<evidence type="ECO:0000256" key="3">
    <source>
        <dbReference type="ARBA" id="ARBA00023015"/>
    </source>
</evidence>
<proteinExistence type="predicted"/>
<dbReference type="OrthoDB" id="9790442at2"/>
<keyword evidence="5" id="KW-0804">Transcription</keyword>
<dbReference type="InterPro" id="IPR011006">
    <property type="entry name" value="CheY-like_superfamily"/>
</dbReference>
<dbReference type="CDD" id="cd00383">
    <property type="entry name" value="trans_reg_C"/>
    <property type="match status" value="1"/>
</dbReference>
<keyword evidence="3" id="KW-0805">Transcription regulation</keyword>
<keyword evidence="2" id="KW-0902">Two-component regulatory system</keyword>
<dbReference type="FunFam" id="3.40.50.2300:FF:000001">
    <property type="entry name" value="DNA-binding response regulator PhoB"/>
    <property type="match status" value="1"/>
</dbReference>
<name>A0A4R8DP04_9BACT</name>
<dbReference type="RefSeq" id="WP_133990169.1">
    <property type="nucleotide sequence ID" value="NZ_SODV01000001.1"/>
</dbReference>
<feature type="modified residue" description="4-aspartylphosphate" evidence="6">
    <location>
        <position position="51"/>
    </location>
</feature>
<evidence type="ECO:0000259" key="9">
    <source>
        <dbReference type="PROSITE" id="PS51755"/>
    </source>
</evidence>
<evidence type="ECO:0000256" key="7">
    <source>
        <dbReference type="PROSITE-ProRule" id="PRU01091"/>
    </source>
</evidence>
<dbReference type="GO" id="GO:0032993">
    <property type="term" value="C:protein-DNA complex"/>
    <property type="evidence" value="ECO:0007669"/>
    <property type="project" value="TreeGrafter"/>
</dbReference>
<dbReference type="InterPro" id="IPR001867">
    <property type="entry name" value="OmpR/PhoB-type_DNA-bd"/>
</dbReference>
<evidence type="ECO:0000259" key="8">
    <source>
        <dbReference type="PROSITE" id="PS50110"/>
    </source>
</evidence>
<dbReference type="CDD" id="cd19935">
    <property type="entry name" value="REC_OmpR_CusR-like"/>
    <property type="match status" value="1"/>
</dbReference>
<evidence type="ECO:0000256" key="2">
    <source>
        <dbReference type="ARBA" id="ARBA00023012"/>
    </source>
</evidence>
<feature type="domain" description="Response regulatory" evidence="8">
    <location>
        <begin position="2"/>
        <end position="116"/>
    </location>
</feature>
<evidence type="ECO:0000313" key="10">
    <source>
        <dbReference type="EMBL" id="TDW99455.1"/>
    </source>
</evidence>
<dbReference type="Pfam" id="PF00072">
    <property type="entry name" value="Response_reg"/>
    <property type="match status" value="1"/>
</dbReference>
<dbReference type="PROSITE" id="PS50110">
    <property type="entry name" value="RESPONSE_REGULATORY"/>
    <property type="match status" value="1"/>
</dbReference>
<reference evidence="10 11" key="1">
    <citation type="submission" date="2019-03" db="EMBL/GenBank/DDBJ databases">
        <title>Genomic Encyclopedia of Type Strains, Phase IV (KMG-IV): sequencing the most valuable type-strain genomes for metagenomic binning, comparative biology and taxonomic classification.</title>
        <authorList>
            <person name="Goeker M."/>
        </authorList>
    </citation>
    <scope>NUCLEOTIDE SEQUENCE [LARGE SCALE GENOMIC DNA]</scope>
    <source>
        <strain evidence="10 11">DSM 100059</strain>
    </source>
</reference>
<sequence>MHILLVEDEPKVADFIRKGLQEKTYSVELATDGLSGETRALKEAFDLVILDVILPGKSGLEVCKAIRHEKPDLPILMLTALGTTQDKVTGFESGADDYLVKPFHFEELLARIKALGRRRTVPTPGTMRKVADLEIDIYQKKAWRGGKEIMLTAKEFALLDLLIQNKDSVLSRSSIAEAVWGIDFNRRTNLIDVYINYLREKIDKGFGRPLIHTVIGMGYVLKEK</sequence>
<dbReference type="GO" id="GO:0000156">
    <property type="term" value="F:phosphorelay response regulator activity"/>
    <property type="evidence" value="ECO:0007669"/>
    <property type="project" value="TreeGrafter"/>
</dbReference>
<dbReference type="PANTHER" id="PTHR48111:SF22">
    <property type="entry name" value="REGULATOR OF RPOS"/>
    <property type="match status" value="1"/>
</dbReference>
<dbReference type="Gene3D" id="1.10.10.10">
    <property type="entry name" value="Winged helix-like DNA-binding domain superfamily/Winged helix DNA-binding domain"/>
    <property type="match status" value="1"/>
</dbReference>
<dbReference type="GO" id="GO:0005829">
    <property type="term" value="C:cytosol"/>
    <property type="evidence" value="ECO:0007669"/>
    <property type="project" value="TreeGrafter"/>
</dbReference>
<dbReference type="AlphaFoldDB" id="A0A4R8DP04"/>
<comment type="caution">
    <text evidence="10">The sequence shown here is derived from an EMBL/GenBank/DDBJ whole genome shotgun (WGS) entry which is preliminary data.</text>
</comment>
<dbReference type="FunFam" id="1.10.10.10:FF:000005">
    <property type="entry name" value="Two-component system response regulator"/>
    <property type="match status" value="1"/>
</dbReference>
<evidence type="ECO:0000313" key="11">
    <source>
        <dbReference type="Proteomes" id="UP000294498"/>
    </source>
</evidence>
<keyword evidence="1 6" id="KW-0597">Phosphoprotein</keyword>
<dbReference type="Pfam" id="PF00486">
    <property type="entry name" value="Trans_reg_C"/>
    <property type="match status" value="1"/>
</dbReference>
<dbReference type="GO" id="GO:0006355">
    <property type="term" value="P:regulation of DNA-templated transcription"/>
    <property type="evidence" value="ECO:0007669"/>
    <property type="project" value="InterPro"/>
</dbReference>
<organism evidence="10 11">
    <name type="scientific">Dinghuibacter silviterrae</name>
    <dbReference type="NCBI Taxonomy" id="1539049"/>
    <lineage>
        <taxon>Bacteria</taxon>
        <taxon>Pseudomonadati</taxon>
        <taxon>Bacteroidota</taxon>
        <taxon>Chitinophagia</taxon>
        <taxon>Chitinophagales</taxon>
        <taxon>Chitinophagaceae</taxon>
        <taxon>Dinghuibacter</taxon>
    </lineage>
</organism>
<keyword evidence="11" id="KW-1185">Reference proteome</keyword>
<feature type="domain" description="OmpR/PhoB-type" evidence="9">
    <location>
        <begin position="125"/>
        <end position="223"/>
    </location>
</feature>
<dbReference type="Gene3D" id="3.40.50.2300">
    <property type="match status" value="1"/>
</dbReference>
<dbReference type="SMART" id="SM00862">
    <property type="entry name" value="Trans_reg_C"/>
    <property type="match status" value="1"/>
</dbReference>
<dbReference type="PANTHER" id="PTHR48111">
    <property type="entry name" value="REGULATOR OF RPOS"/>
    <property type="match status" value="1"/>
</dbReference>
<accession>A0A4R8DP04</accession>
<keyword evidence="4 7" id="KW-0238">DNA-binding</keyword>
<dbReference type="GO" id="GO:0000976">
    <property type="term" value="F:transcription cis-regulatory region binding"/>
    <property type="evidence" value="ECO:0007669"/>
    <property type="project" value="TreeGrafter"/>
</dbReference>
<evidence type="ECO:0000256" key="4">
    <source>
        <dbReference type="ARBA" id="ARBA00023125"/>
    </source>
</evidence>
<dbReference type="InterPro" id="IPR039420">
    <property type="entry name" value="WalR-like"/>
</dbReference>
<evidence type="ECO:0000256" key="5">
    <source>
        <dbReference type="ARBA" id="ARBA00023163"/>
    </source>
</evidence>
<evidence type="ECO:0000256" key="6">
    <source>
        <dbReference type="PROSITE-ProRule" id="PRU00169"/>
    </source>
</evidence>
<dbReference type="InterPro" id="IPR036388">
    <property type="entry name" value="WH-like_DNA-bd_sf"/>
</dbReference>
<protein>
    <submittedName>
        <fullName evidence="10">DNA-binding response OmpR family regulator</fullName>
    </submittedName>
</protein>
<feature type="DNA-binding region" description="OmpR/PhoB-type" evidence="7">
    <location>
        <begin position="125"/>
        <end position="223"/>
    </location>
</feature>
<dbReference type="SUPFAM" id="SSF52172">
    <property type="entry name" value="CheY-like"/>
    <property type="match status" value="1"/>
</dbReference>
<dbReference type="EMBL" id="SODV01000001">
    <property type="protein sequence ID" value="TDW99455.1"/>
    <property type="molecule type" value="Genomic_DNA"/>
</dbReference>
<dbReference type="InterPro" id="IPR001789">
    <property type="entry name" value="Sig_transdc_resp-reg_receiver"/>
</dbReference>
<gene>
    <name evidence="10" type="ORF">EDB95_0465</name>
</gene>
<dbReference type="PROSITE" id="PS51755">
    <property type="entry name" value="OMPR_PHOB"/>
    <property type="match status" value="1"/>
</dbReference>
<dbReference type="SMART" id="SM00448">
    <property type="entry name" value="REC"/>
    <property type="match status" value="1"/>
</dbReference>